<organism evidence="1 2">
    <name type="scientific">Fundidesulfovibrio magnetotacticus</name>
    <dbReference type="NCBI Taxonomy" id="2730080"/>
    <lineage>
        <taxon>Bacteria</taxon>
        <taxon>Pseudomonadati</taxon>
        <taxon>Thermodesulfobacteriota</taxon>
        <taxon>Desulfovibrionia</taxon>
        <taxon>Desulfovibrionales</taxon>
        <taxon>Desulfovibrionaceae</taxon>
        <taxon>Fundidesulfovibrio</taxon>
    </lineage>
</organism>
<proteinExistence type="predicted"/>
<reference evidence="1 2" key="1">
    <citation type="submission" date="2020-04" db="EMBL/GenBank/DDBJ databases">
        <authorList>
            <consortium name="Desulfovibrio sp. FSS-1 genome sequencing consortium"/>
            <person name="Shimoshige H."/>
            <person name="Kobayashi H."/>
            <person name="Maekawa T."/>
        </authorList>
    </citation>
    <scope>NUCLEOTIDE SEQUENCE [LARGE SCALE GENOMIC DNA]</scope>
    <source>
        <strain evidence="1 2">SIID29052-01</strain>
    </source>
</reference>
<name>A0A6V8LUR2_9BACT</name>
<comment type="caution">
    <text evidence="1">The sequence shown here is derived from an EMBL/GenBank/DDBJ whole genome shotgun (WGS) entry which is preliminary data.</text>
</comment>
<evidence type="ECO:0000313" key="1">
    <source>
        <dbReference type="EMBL" id="GFK96133.1"/>
    </source>
</evidence>
<dbReference type="Proteomes" id="UP000494245">
    <property type="component" value="Unassembled WGS sequence"/>
</dbReference>
<sequence length="48" mass="5055">MEEVQPDAFKAFFKWVSSSIRATSASVNAQGNAAVTIPPPPVGIQIVP</sequence>
<protein>
    <submittedName>
        <fullName evidence="1">Uncharacterized protein</fullName>
    </submittedName>
</protein>
<reference evidence="1 2" key="2">
    <citation type="submission" date="2020-05" db="EMBL/GenBank/DDBJ databases">
        <title>Draft genome sequence of Desulfovibrio sp. strainFSS-1.</title>
        <authorList>
            <person name="Shimoshige H."/>
            <person name="Kobayashi H."/>
            <person name="Maekawa T."/>
        </authorList>
    </citation>
    <scope>NUCLEOTIDE SEQUENCE [LARGE SCALE GENOMIC DNA]</scope>
    <source>
        <strain evidence="1 2">SIID29052-01</strain>
    </source>
</reference>
<gene>
    <name evidence="1" type="ORF">NNJEOMEG_04013</name>
</gene>
<accession>A0A6V8LUR2</accession>
<dbReference type="AlphaFoldDB" id="A0A6V8LUR2"/>
<dbReference type="EMBL" id="BLTE01000037">
    <property type="protein sequence ID" value="GFK96133.1"/>
    <property type="molecule type" value="Genomic_DNA"/>
</dbReference>
<evidence type="ECO:0000313" key="2">
    <source>
        <dbReference type="Proteomes" id="UP000494245"/>
    </source>
</evidence>
<keyword evidence="2" id="KW-1185">Reference proteome</keyword>